<evidence type="ECO:0000256" key="5">
    <source>
        <dbReference type="SAM" id="MobiDB-lite"/>
    </source>
</evidence>
<dbReference type="Proteomes" id="UP000241890">
    <property type="component" value="Unassembled WGS sequence"/>
</dbReference>
<sequence length="482" mass="52931">MLGAARAAARRRPGGTGLEALFAGAARNASSRAGPGVAGGGGGGGGGAGWRADAARKAKTVAKAKAKARTRGKKKRQGLEPPPPPPPKMLSKEVVRTVRAEARKTKKQLQLQQQKQQQQQQQATTKGAREEDKLVWKNLVNVVRNEEGLETRRHAAFTESTPSHVNGGAHSQGNAFGHEVDDDDMDLLHHYHMQSSGSSGNIHEAGTWAWTIPGFGEPYKPSTQTKSEARKLFRNGFNYLGAGRRAEHIGKLIDGRAPEIAVLGRSNVGKSSLMNALLGVQKSNSKDGALVSNKQGRTRQVHAWGLGRNQDWSSNISLPAYRLVLTDLPGYGYAALDHKGLKDLSRTIFDYLTERDRSRLVHAIVLADARIGVTDHDENMMRMLDTIGLTYTLVFTKCDRLNEAELETRLNQLFQWLEEHPHSSIFPRILGFTSKPHLLKASLGDTYPSMSQDGNLTRLREELLMHADAAFYARQTSTTHHR</sequence>
<feature type="compositionally biased region" description="Basic and acidic residues" evidence="5">
    <location>
        <begin position="90"/>
        <end position="103"/>
    </location>
</feature>
<keyword evidence="1" id="KW-0479">Metal-binding</keyword>
<dbReference type="Pfam" id="PF01926">
    <property type="entry name" value="MMR_HSR1"/>
    <property type="match status" value="1"/>
</dbReference>
<dbReference type="EMBL" id="BEYU01000084">
    <property type="protein sequence ID" value="GBG30762.1"/>
    <property type="molecule type" value="Genomic_DNA"/>
</dbReference>
<evidence type="ECO:0000256" key="3">
    <source>
        <dbReference type="ARBA" id="ARBA00022842"/>
    </source>
</evidence>
<feature type="region of interest" description="Disordered" evidence="5">
    <location>
        <begin position="27"/>
        <end position="129"/>
    </location>
</feature>
<dbReference type="PANTHER" id="PTHR11649">
    <property type="entry name" value="MSS1/TRME-RELATED GTP-BINDING PROTEIN"/>
    <property type="match status" value="1"/>
</dbReference>
<feature type="compositionally biased region" description="Low complexity" evidence="5">
    <location>
        <begin position="108"/>
        <end position="122"/>
    </location>
</feature>
<dbReference type="PANTHER" id="PTHR11649:SF13">
    <property type="entry name" value="ENGB-TYPE G DOMAIN-CONTAINING PROTEIN"/>
    <property type="match status" value="1"/>
</dbReference>
<keyword evidence="2" id="KW-0547">Nucleotide-binding</keyword>
<proteinExistence type="predicted"/>
<keyword evidence="4" id="KW-0342">GTP-binding</keyword>
<evidence type="ECO:0000259" key="6">
    <source>
        <dbReference type="PROSITE" id="PS51706"/>
    </source>
</evidence>
<evidence type="ECO:0000313" key="8">
    <source>
        <dbReference type="Proteomes" id="UP000241890"/>
    </source>
</evidence>
<comment type="caution">
    <text evidence="7">The sequence shown here is derived from an EMBL/GenBank/DDBJ whole genome shotgun (WGS) entry which is preliminary data.</text>
</comment>
<gene>
    <name evidence="7" type="ORF">FCC1311_069822</name>
</gene>
<dbReference type="AlphaFoldDB" id="A0A2R5GIP4"/>
<evidence type="ECO:0000256" key="2">
    <source>
        <dbReference type="ARBA" id="ARBA00022741"/>
    </source>
</evidence>
<dbReference type="GO" id="GO:0005525">
    <property type="term" value="F:GTP binding"/>
    <property type="evidence" value="ECO:0007669"/>
    <property type="project" value="UniProtKB-KW"/>
</dbReference>
<organism evidence="7 8">
    <name type="scientific">Hondaea fermentalgiana</name>
    <dbReference type="NCBI Taxonomy" id="2315210"/>
    <lineage>
        <taxon>Eukaryota</taxon>
        <taxon>Sar</taxon>
        <taxon>Stramenopiles</taxon>
        <taxon>Bigyra</taxon>
        <taxon>Labyrinthulomycetes</taxon>
        <taxon>Thraustochytrida</taxon>
        <taxon>Thraustochytriidae</taxon>
        <taxon>Hondaea</taxon>
    </lineage>
</organism>
<accession>A0A2R5GIP4</accession>
<dbReference type="Gene3D" id="3.40.50.300">
    <property type="entry name" value="P-loop containing nucleotide triphosphate hydrolases"/>
    <property type="match status" value="1"/>
</dbReference>
<dbReference type="OrthoDB" id="391988at2759"/>
<name>A0A2R5GIP4_9STRA</name>
<feature type="compositionally biased region" description="Basic residues" evidence="5">
    <location>
        <begin position="57"/>
        <end position="76"/>
    </location>
</feature>
<dbReference type="InterPro" id="IPR027417">
    <property type="entry name" value="P-loop_NTPase"/>
</dbReference>
<feature type="compositionally biased region" description="Gly residues" evidence="5">
    <location>
        <begin position="36"/>
        <end position="49"/>
    </location>
</feature>
<keyword evidence="3" id="KW-0460">Magnesium</keyword>
<dbReference type="PROSITE" id="PS51706">
    <property type="entry name" value="G_ENGB"/>
    <property type="match status" value="1"/>
</dbReference>
<dbReference type="GO" id="GO:0046872">
    <property type="term" value="F:metal ion binding"/>
    <property type="evidence" value="ECO:0007669"/>
    <property type="project" value="UniProtKB-KW"/>
</dbReference>
<dbReference type="CDD" id="cd01876">
    <property type="entry name" value="YihA_EngB"/>
    <property type="match status" value="1"/>
</dbReference>
<dbReference type="InterPro" id="IPR030393">
    <property type="entry name" value="G_ENGB_dom"/>
</dbReference>
<evidence type="ECO:0000256" key="4">
    <source>
        <dbReference type="ARBA" id="ARBA00023134"/>
    </source>
</evidence>
<dbReference type="InParanoid" id="A0A2R5GIP4"/>
<feature type="domain" description="EngB-type G" evidence="6">
    <location>
        <begin position="256"/>
        <end position="449"/>
    </location>
</feature>
<keyword evidence="8" id="KW-1185">Reference proteome</keyword>
<dbReference type="SUPFAM" id="SSF52540">
    <property type="entry name" value="P-loop containing nucleoside triphosphate hydrolases"/>
    <property type="match status" value="1"/>
</dbReference>
<protein>
    <submittedName>
        <fullName evidence="7">GTP-binding protein 8</fullName>
    </submittedName>
</protein>
<dbReference type="InterPro" id="IPR006073">
    <property type="entry name" value="GTP-bd"/>
</dbReference>
<evidence type="ECO:0000256" key="1">
    <source>
        <dbReference type="ARBA" id="ARBA00022723"/>
    </source>
</evidence>
<evidence type="ECO:0000313" key="7">
    <source>
        <dbReference type="EMBL" id="GBG30762.1"/>
    </source>
</evidence>
<reference evidence="7 8" key="1">
    <citation type="submission" date="2017-12" db="EMBL/GenBank/DDBJ databases">
        <title>Sequencing, de novo assembly and annotation of complete genome of a new Thraustochytrid species, strain FCC1311.</title>
        <authorList>
            <person name="Sedici K."/>
            <person name="Godart F."/>
            <person name="Aiese Cigliano R."/>
            <person name="Sanseverino W."/>
            <person name="Barakat M."/>
            <person name="Ortet P."/>
            <person name="Marechal E."/>
            <person name="Cagnac O."/>
            <person name="Amato A."/>
        </authorList>
    </citation>
    <scope>NUCLEOTIDE SEQUENCE [LARGE SCALE GENOMIC DNA]</scope>
</reference>